<reference evidence="2" key="1">
    <citation type="submission" date="2019-12" db="EMBL/GenBank/DDBJ databases">
        <title>An insight into the sialome of adult female Ixodes ricinus ticks feeding for 6 days.</title>
        <authorList>
            <person name="Perner J."/>
            <person name="Ribeiro J.M.C."/>
        </authorList>
    </citation>
    <scope>NUCLEOTIDE SEQUENCE</scope>
    <source>
        <strain evidence="2">Semi-engorged</strain>
        <tissue evidence="2">Salivary glands</tissue>
    </source>
</reference>
<feature type="region of interest" description="Disordered" evidence="1">
    <location>
        <begin position="20"/>
        <end position="40"/>
    </location>
</feature>
<organism evidence="2">
    <name type="scientific">Ixodes ricinus</name>
    <name type="common">Common tick</name>
    <name type="synonym">Acarus ricinus</name>
    <dbReference type="NCBI Taxonomy" id="34613"/>
    <lineage>
        <taxon>Eukaryota</taxon>
        <taxon>Metazoa</taxon>
        <taxon>Ecdysozoa</taxon>
        <taxon>Arthropoda</taxon>
        <taxon>Chelicerata</taxon>
        <taxon>Arachnida</taxon>
        <taxon>Acari</taxon>
        <taxon>Parasitiformes</taxon>
        <taxon>Ixodida</taxon>
        <taxon>Ixodoidea</taxon>
        <taxon>Ixodidae</taxon>
        <taxon>Ixodinae</taxon>
        <taxon>Ixodes</taxon>
    </lineage>
</organism>
<dbReference type="EMBL" id="GIFC01012061">
    <property type="protein sequence ID" value="MXU94144.1"/>
    <property type="molecule type" value="Transcribed_RNA"/>
</dbReference>
<dbReference type="AlphaFoldDB" id="A0A6B0UX79"/>
<evidence type="ECO:0000256" key="1">
    <source>
        <dbReference type="SAM" id="MobiDB-lite"/>
    </source>
</evidence>
<name>A0A6B0UX79_IXORI</name>
<sequence length="157" mass="17309">MAPLELVLSACTATARAGPLEMTRKTPASRKSFKPAPGRVKKPVGHLFPAASYPFAQCAIQAPSEDRRTAYARANGMESVQQLDLIATICGAQTSVNEEDFQRGGWRTSLEKRCNAHLDAVERRGWGRTWKGGAMHTLTYSNKEAEVLFPSKRLVFE</sequence>
<evidence type="ECO:0000313" key="2">
    <source>
        <dbReference type="EMBL" id="MXU94144.1"/>
    </source>
</evidence>
<proteinExistence type="predicted"/>
<protein>
    <submittedName>
        <fullName evidence="2">Putative secreted protein</fullName>
    </submittedName>
</protein>
<feature type="compositionally biased region" description="Basic residues" evidence="1">
    <location>
        <begin position="27"/>
        <end position="40"/>
    </location>
</feature>
<accession>A0A6B0UX79</accession>